<sequence>MEKHWCIHFRWGISTAWFSHVSLTMTNLYMTSTGFCTPSVSPCSWKCSIHRLRS</sequence>
<organism evidence="1 2">
    <name type="scientific">Dreissena polymorpha</name>
    <name type="common">Zebra mussel</name>
    <name type="synonym">Mytilus polymorpha</name>
    <dbReference type="NCBI Taxonomy" id="45954"/>
    <lineage>
        <taxon>Eukaryota</taxon>
        <taxon>Metazoa</taxon>
        <taxon>Spiralia</taxon>
        <taxon>Lophotrochozoa</taxon>
        <taxon>Mollusca</taxon>
        <taxon>Bivalvia</taxon>
        <taxon>Autobranchia</taxon>
        <taxon>Heteroconchia</taxon>
        <taxon>Euheterodonta</taxon>
        <taxon>Imparidentia</taxon>
        <taxon>Neoheterodontei</taxon>
        <taxon>Myida</taxon>
        <taxon>Dreissenoidea</taxon>
        <taxon>Dreissenidae</taxon>
        <taxon>Dreissena</taxon>
    </lineage>
</organism>
<reference evidence="1" key="1">
    <citation type="journal article" date="2019" name="bioRxiv">
        <title>The Genome of the Zebra Mussel, Dreissena polymorpha: A Resource for Invasive Species Research.</title>
        <authorList>
            <person name="McCartney M.A."/>
            <person name="Auch B."/>
            <person name="Kono T."/>
            <person name="Mallez S."/>
            <person name="Zhang Y."/>
            <person name="Obille A."/>
            <person name="Becker A."/>
            <person name="Abrahante J.E."/>
            <person name="Garbe J."/>
            <person name="Badalamenti J.P."/>
            <person name="Herman A."/>
            <person name="Mangelson H."/>
            <person name="Liachko I."/>
            <person name="Sullivan S."/>
            <person name="Sone E.D."/>
            <person name="Koren S."/>
            <person name="Silverstein K.A.T."/>
            <person name="Beckman K.B."/>
            <person name="Gohl D.M."/>
        </authorList>
    </citation>
    <scope>NUCLEOTIDE SEQUENCE</scope>
    <source>
        <strain evidence="1">Duluth1</strain>
        <tissue evidence="1">Whole animal</tissue>
    </source>
</reference>
<dbReference type="EMBL" id="JAIWYP010000005">
    <property type="protein sequence ID" value="KAH3826516.1"/>
    <property type="molecule type" value="Genomic_DNA"/>
</dbReference>
<evidence type="ECO:0000313" key="1">
    <source>
        <dbReference type="EMBL" id="KAH3826516.1"/>
    </source>
</evidence>
<evidence type="ECO:0000313" key="2">
    <source>
        <dbReference type="Proteomes" id="UP000828390"/>
    </source>
</evidence>
<dbReference type="AlphaFoldDB" id="A0A9D4GZG1"/>
<keyword evidence="2" id="KW-1185">Reference proteome</keyword>
<reference evidence="1" key="2">
    <citation type="submission" date="2020-11" db="EMBL/GenBank/DDBJ databases">
        <authorList>
            <person name="McCartney M.A."/>
            <person name="Auch B."/>
            <person name="Kono T."/>
            <person name="Mallez S."/>
            <person name="Becker A."/>
            <person name="Gohl D.M."/>
            <person name="Silverstein K.A.T."/>
            <person name="Koren S."/>
            <person name="Bechman K.B."/>
            <person name="Herman A."/>
            <person name="Abrahante J.E."/>
            <person name="Garbe J."/>
        </authorList>
    </citation>
    <scope>NUCLEOTIDE SEQUENCE</scope>
    <source>
        <strain evidence="1">Duluth1</strain>
        <tissue evidence="1">Whole animal</tissue>
    </source>
</reference>
<dbReference type="Proteomes" id="UP000828390">
    <property type="component" value="Unassembled WGS sequence"/>
</dbReference>
<name>A0A9D4GZG1_DREPO</name>
<proteinExistence type="predicted"/>
<accession>A0A9D4GZG1</accession>
<gene>
    <name evidence="1" type="ORF">DPMN_128422</name>
</gene>
<comment type="caution">
    <text evidence="1">The sequence shown here is derived from an EMBL/GenBank/DDBJ whole genome shotgun (WGS) entry which is preliminary data.</text>
</comment>
<protein>
    <submittedName>
        <fullName evidence="1">Uncharacterized protein</fullName>
    </submittedName>
</protein>